<feature type="compositionally biased region" description="Polar residues" evidence="1">
    <location>
        <begin position="235"/>
        <end position="244"/>
    </location>
</feature>
<sequence>MPCRPEGLENTGWPGVGGQEEQERQADEQEEAIMNAVASALQQGRQRSSETRFRTVEELCSTLDVGVESSRGLHAEVTERVTDCSTSLTRIQDKGEREAQLATADISYRGGKAQQEMLQTSLPECLAVLDRADQAAGNTRQYVSEVGVLQQRLVAQVTRETGQLRDTLHDNVATLKSVASGTEGTATTALSTLQQTLEAGSSTVKDTLAVSGRKAIEEAERETSEGLQRVKQTAGGLTSIQPTLAKQGDTPAPARRISRPVSPSNLPVSRERQKLLEQFRARYGTPSRIQQHLQTKRKDDLDVLSSPMPSSTSMPANVPGVSNALPDMRSPSAGRGSRSRLSVSTTQSDRERSFPMHSSGDVSPTAVRPRPAPTATLSQPSSLDAKRVTRRGQTSPLTQSPRPVSASSGTPTVSASLSRPATPTLSTGGEASEGMNVTPAVVKVD</sequence>
<gene>
    <name evidence="2" type="ORF">KIPB_005502</name>
</gene>
<dbReference type="Proteomes" id="UP000265618">
    <property type="component" value="Unassembled WGS sequence"/>
</dbReference>
<evidence type="ECO:0000256" key="1">
    <source>
        <dbReference type="SAM" id="MobiDB-lite"/>
    </source>
</evidence>
<feature type="region of interest" description="Disordered" evidence="1">
    <location>
        <begin position="219"/>
        <end position="445"/>
    </location>
</feature>
<evidence type="ECO:0000313" key="3">
    <source>
        <dbReference type="Proteomes" id="UP000265618"/>
    </source>
</evidence>
<proteinExistence type="predicted"/>
<organism evidence="2 3">
    <name type="scientific">Kipferlia bialata</name>
    <dbReference type="NCBI Taxonomy" id="797122"/>
    <lineage>
        <taxon>Eukaryota</taxon>
        <taxon>Metamonada</taxon>
        <taxon>Carpediemonas-like organisms</taxon>
        <taxon>Kipferlia</taxon>
    </lineage>
</organism>
<reference evidence="2 3" key="1">
    <citation type="journal article" date="2018" name="PLoS ONE">
        <title>The draft genome of Kipferlia bialata reveals reductive genome evolution in fornicate parasites.</title>
        <authorList>
            <person name="Tanifuji G."/>
            <person name="Takabayashi S."/>
            <person name="Kume K."/>
            <person name="Takagi M."/>
            <person name="Nakayama T."/>
            <person name="Kamikawa R."/>
            <person name="Inagaki Y."/>
            <person name="Hashimoto T."/>
        </authorList>
    </citation>
    <scope>NUCLEOTIDE SEQUENCE [LARGE SCALE GENOMIC DNA]</scope>
    <source>
        <strain evidence="2">NY0173</strain>
    </source>
</reference>
<protein>
    <submittedName>
        <fullName evidence="2">Uncharacterized protein</fullName>
    </submittedName>
</protein>
<feature type="compositionally biased region" description="Polar residues" evidence="1">
    <location>
        <begin position="391"/>
        <end position="429"/>
    </location>
</feature>
<name>A0A9K3GJ36_9EUKA</name>
<evidence type="ECO:0000313" key="2">
    <source>
        <dbReference type="EMBL" id="GIQ84071.1"/>
    </source>
</evidence>
<accession>A0A9K3GJ36</accession>
<feature type="compositionally biased region" description="Low complexity" evidence="1">
    <location>
        <begin position="329"/>
        <end position="344"/>
    </location>
</feature>
<dbReference type="AlphaFoldDB" id="A0A9K3GJ36"/>
<comment type="caution">
    <text evidence="2">The sequence shown here is derived from an EMBL/GenBank/DDBJ whole genome shotgun (WGS) entry which is preliminary data.</text>
</comment>
<feature type="compositionally biased region" description="Basic and acidic residues" evidence="1">
    <location>
        <begin position="269"/>
        <end position="280"/>
    </location>
</feature>
<feature type="compositionally biased region" description="Low complexity" evidence="1">
    <location>
        <begin position="364"/>
        <end position="376"/>
    </location>
</feature>
<keyword evidence="3" id="KW-1185">Reference proteome</keyword>
<feature type="region of interest" description="Disordered" evidence="1">
    <location>
        <begin position="1"/>
        <end position="28"/>
    </location>
</feature>
<feature type="compositionally biased region" description="Low complexity" evidence="1">
    <location>
        <begin position="305"/>
        <end position="315"/>
    </location>
</feature>
<dbReference type="EMBL" id="BDIP01001294">
    <property type="protein sequence ID" value="GIQ84071.1"/>
    <property type="molecule type" value="Genomic_DNA"/>
</dbReference>